<proteinExistence type="predicted"/>
<gene>
    <name evidence="1" type="ORF">DUNSADRAFT_13107</name>
</gene>
<reference evidence="1" key="1">
    <citation type="submission" date="2017-08" db="EMBL/GenBank/DDBJ databases">
        <authorList>
            <person name="Polle J.E."/>
            <person name="Barry K."/>
            <person name="Cushman J."/>
            <person name="Schmutz J."/>
            <person name="Tran D."/>
            <person name="Hathwaick L.T."/>
            <person name="Yim W.C."/>
            <person name="Jenkins J."/>
            <person name="Mckie-Krisberg Z.M."/>
            <person name="Prochnik S."/>
            <person name="Lindquist E."/>
            <person name="Dockter R.B."/>
            <person name="Adam C."/>
            <person name="Molina H."/>
            <person name="Bunkerborg J."/>
            <person name="Jin E."/>
            <person name="Buchheim M."/>
            <person name="Magnuson J."/>
        </authorList>
    </citation>
    <scope>NUCLEOTIDE SEQUENCE</scope>
    <source>
        <strain evidence="1">CCAP 19/18</strain>
    </source>
</reference>
<name>A0ABQ7GA37_DUNSA</name>
<evidence type="ECO:0008006" key="3">
    <source>
        <dbReference type="Google" id="ProtNLM"/>
    </source>
</evidence>
<sequence length="181" mass="17990">MLLCACPRTHLSVHALVCRHTPSTLNFLQVQSFWASLLVELCACLHQDVFNLRQQLAKTLALTISYLGGPASSQSLTGAAGQVPAGTGLQAAQALAAAKAGQAAAAAASAAAAGSALQAVQALRSGDTASGGSAAGVEALRGAARALAADFLAALASATTIVRLLKFSPNTGVAWGHACKG</sequence>
<comment type="caution">
    <text evidence="1">The sequence shown here is derived from an EMBL/GenBank/DDBJ whole genome shotgun (WGS) entry which is preliminary data.</text>
</comment>
<organism evidence="1 2">
    <name type="scientific">Dunaliella salina</name>
    <name type="common">Green alga</name>
    <name type="synonym">Protococcus salinus</name>
    <dbReference type="NCBI Taxonomy" id="3046"/>
    <lineage>
        <taxon>Eukaryota</taxon>
        <taxon>Viridiplantae</taxon>
        <taxon>Chlorophyta</taxon>
        <taxon>core chlorophytes</taxon>
        <taxon>Chlorophyceae</taxon>
        <taxon>CS clade</taxon>
        <taxon>Chlamydomonadales</taxon>
        <taxon>Dunaliellaceae</taxon>
        <taxon>Dunaliella</taxon>
    </lineage>
</organism>
<dbReference type="EMBL" id="MU069946">
    <property type="protein sequence ID" value="KAF5831467.1"/>
    <property type="molecule type" value="Genomic_DNA"/>
</dbReference>
<evidence type="ECO:0000313" key="1">
    <source>
        <dbReference type="EMBL" id="KAF5831467.1"/>
    </source>
</evidence>
<accession>A0ABQ7GA37</accession>
<protein>
    <recommendedName>
        <fullName evidence="3">Encoded protein</fullName>
    </recommendedName>
</protein>
<keyword evidence="2" id="KW-1185">Reference proteome</keyword>
<evidence type="ECO:0000313" key="2">
    <source>
        <dbReference type="Proteomes" id="UP000815325"/>
    </source>
</evidence>
<dbReference type="Proteomes" id="UP000815325">
    <property type="component" value="Unassembled WGS sequence"/>
</dbReference>